<name>A0A8J8NBX9_HALGN</name>
<dbReference type="Proteomes" id="UP000785679">
    <property type="component" value="Unassembled WGS sequence"/>
</dbReference>
<dbReference type="AlphaFoldDB" id="A0A8J8NBX9"/>
<organism evidence="1 2">
    <name type="scientific">Halteria grandinella</name>
    <dbReference type="NCBI Taxonomy" id="5974"/>
    <lineage>
        <taxon>Eukaryota</taxon>
        <taxon>Sar</taxon>
        <taxon>Alveolata</taxon>
        <taxon>Ciliophora</taxon>
        <taxon>Intramacronucleata</taxon>
        <taxon>Spirotrichea</taxon>
        <taxon>Stichotrichia</taxon>
        <taxon>Sporadotrichida</taxon>
        <taxon>Halteriidae</taxon>
        <taxon>Halteria</taxon>
    </lineage>
</organism>
<keyword evidence="2" id="KW-1185">Reference proteome</keyword>
<proteinExistence type="predicted"/>
<evidence type="ECO:0000313" key="1">
    <source>
        <dbReference type="EMBL" id="TNV72217.1"/>
    </source>
</evidence>
<accession>A0A8J8NBX9</accession>
<protein>
    <submittedName>
        <fullName evidence="1">Uncharacterized protein</fullName>
    </submittedName>
</protein>
<comment type="caution">
    <text evidence="1">The sequence shown here is derived from an EMBL/GenBank/DDBJ whole genome shotgun (WGS) entry which is preliminary data.</text>
</comment>
<gene>
    <name evidence="1" type="ORF">FGO68_gene15270</name>
</gene>
<sequence>MVSLALFLSAEVVREQRQVCGRSASAVLSFIWILIQFFSPALFVANLSHCASHCDKFALARVLLGRKDAFYMIRRKHLVLDALFVLHYLPALQAQHISVALLLRPIQISEELSPFFSVFLDHPGKFA</sequence>
<evidence type="ECO:0000313" key="2">
    <source>
        <dbReference type="Proteomes" id="UP000785679"/>
    </source>
</evidence>
<reference evidence="1" key="1">
    <citation type="submission" date="2019-06" db="EMBL/GenBank/DDBJ databases">
        <authorList>
            <person name="Zheng W."/>
        </authorList>
    </citation>
    <scope>NUCLEOTIDE SEQUENCE</scope>
    <source>
        <strain evidence="1">QDHG01</strain>
    </source>
</reference>
<dbReference type="EMBL" id="RRYP01023529">
    <property type="protein sequence ID" value="TNV72217.1"/>
    <property type="molecule type" value="Genomic_DNA"/>
</dbReference>